<keyword evidence="2" id="KW-0472">Membrane</keyword>
<keyword evidence="2" id="KW-1133">Transmembrane helix</keyword>
<feature type="non-terminal residue" evidence="3">
    <location>
        <position position="80"/>
    </location>
</feature>
<gene>
    <name evidence="3" type="ORF">PODLI_1B014909</name>
</gene>
<protein>
    <submittedName>
        <fullName evidence="3">Uncharacterized protein</fullName>
    </submittedName>
</protein>
<dbReference type="AlphaFoldDB" id="A0AA35LJG0"/>
<evidence type="ECO:0000313" key="3">
    <source>
        <dbReference type="EMBL" id="CAI5797314.1"/>
    </source>
</evidence>
<evidence type="ECO:0000313" key="4">
    <source>
        <dbReference type="Proteomes" id="UP001178461"/>
    </source>
</evidence>
<feature type="region of interest" description="Disordered" evidence="1">
    <location>
        <begin position="1"/>
        <end position="29"/>
    </location>
</feature>
<name>A0AA35LJG0_9SAUR</name>
<feature type="compositionally biased region" description="Low complexity" evidence="1">
    <location>
        <begin position="13"/>
        <end position="27"/>
    </location>
</feature>
<keyword evidence="2" id="KW-0812">Transmembrane</keyword>
<keyword evidence="4" id="KW-1185">Reference proteome</keyword>
<dbReference type="Proteomes" id="UP001178461">
    <property type="component" value="Chromosome 16"/>
</dbReference>
<organism evidence="3 4">
    <name type="scientific">Podarcis lilfordi</name>
    <name type="common">Lilford's wall lizard</name>
    <dbReference type="NCBI Taxonomy" id="74358"/>
    <lineage>
        <taxon>Eukaryota</taxon>
        <taxon>Metazoa</taxon>
        <taxon>Chordata</taxon>
        <taxon>Craniata</taxon>
        <taxon>Vertebrata</taxon>
        <taxon>Euteleostomi</taxon>
        <taxon>Lepidosauria</taxon>
        <taxon>Squamata</taxon>
        <taxon>Bifurcata</taxon>
        <taxon>Unidentata</taxon>
        <taxon>Episquamata</taxon>
        <taxon>Laterata</taxon>
        <taxon>Lacertibaenia</taxon>
        <taxon>Lacertidae</taxon>
        <taxon>Podarcis</taxon>
    </lineage>
</organism>
<reference evidence="3" key="1">
    <citation type="submission" date="2022-12" db="EMBL/GenBank/DDBJ databases">
        <authorList>
            <person name="Alioto T."/>
            <person name="Alioto T."/>
            <person name="Gomez Garrido J."/>
        </authorList>
    </citation>
    <scope>NUCLEOTIDE SEQUENCE</scope>
</reference>
<proteinExistence type="predicted"/>
<feature type="transmembrane region" description="Helical" evidence="2">
    <location>
        <begin position="40"/>
        <end position="59"/>
    </location>
</feature>
<evidence type="ECO:0000256" key="1">
    <source>
        <dbReference type="SAM" id="MobiDB-lite"/>
    </source>
</evidence>
<dbReference type="EMBL" id="OX395143">
    <property type="protein sequence ID" value="CAI5797314.1"/>
    <property type="molecule type" value="Genomic_DNA"/>
</dbReference>
<sequence length="80" mass="8592">MSRGTDELAAALSARRGPGAPGSPSSQPRRRCCCWAMLHFPRLSALLLLWASGVVWAAAPAATRLRSPDTDPPPPPWLPY</sequence>
<evidence type="ECO:0000256" key="2">
    <source>
        <dbReference type="SAM" id="Phobius"/>
    </source>
</evidence>
<accession>A0AA35LJG0</accession>